<feature type="transmembrane region" description="Helical" evidence="2">
    <location>
        <begin position="40"/>
        <end position="62"/>
    </location>
</feature>
<feature type="region of interest" description="Disordered" evidence="1">
    <location>
        <begin position="200"/>
        <end position="223"/>
    </location>
</feature>
<sequence>MNLTDLRDELNSRAADADDNTGNVLDGVHRKIRRTKQRRVATALASTAALVAVALGIVVPSLTSSTPEPSDPPPADYTKDGITIPGVVNGDRLDKAWIGKPGEDRLEFTWVPSSKQIALRSFCRSTASTPKNIQAAINGVVVLEMGCEDALPDQPTTLSPDDSLWLDVPLRRPAKVTITIVDPTTRAVGDSNSQLALGIYTSSGQTDPTTAPSREAPQSPDDYVKNGVRYRAKVGGDTLATAAVGDPGESTLRLRFTATGAPVSLRDFCTANKGDVHDPKYGLRVQFNGIERANGHCYGGSTDAGGESSYTLNDPPPAGQTVEVVATLIDNESGRPVTVPGVRLGLGVYFQGPQRAVTNPSDGKSVRLPELTEVDGYTYKLDQVKSAAATSGEVSVKTPDNRPYLILAGSTPLGGGDTLIQATVRTNSEEGSMSADSASSDGSFGVGTYPQPAGPSATATTRITSGKPTKGILVIAVYVPVE</sequence>
<accession>A0A4R6K1P8</accession>
<dbReference type="Proteomes" id="UP000295388">
    <property type="component" value="Unassembled WGS sequence"/>
</dbReference>
<feature type="region of interest" description="Disordered" evidence="1">
    <location>
        <begin position="61"/>
        <end position="81"/>
    </location>
</feature>
<evidence type="ECO:0000313" key="4">
    <source>
        <dbReference type="Proteomes" id="UP000295388"/>
    </source>
</evidence>
<keyword evidence="2" id="KW-1133">Transmembrane helix</keyword>
<protein>
    <submittedName>
        <fullName evidence="3">Uncharacterized protein</fullName>
    </submittedName>
</protein>
<keyword evidence="2" id="KW-0812">Transmembrane</keyword>
<gene>
    <name evidence="3" type="ORF">EV643_11957</name>
</gene>
<evidence type="ECO:0000313" key="3">
    <source>
        <dbReference type="EMBL" id="TDO43124.1"/>
    </source>
</evidence>
<reference evidence="3 4" key="1">
    <citation type="submission" date="2019-03" db="EMBL/GenBank/DDBJ databases">
        <title>Genomic Encyclopedia of Type Strains, Phase III (KMG-III): the genomes of soil and plant-associated and newly described type strains.</title>
        <authorList>
            <person name="Whitman W."/>
        </authorList>
    </citation>
    <scope>NUCLEOTIDE SEQUENCE [LARGE SCALE GENOMIC DNA]</scope>
    <source>
        <strain evidence="3 4">VKM Ac-2527</strain>
    </source>
</reference>
<dbReference type="EMBL" id="SNWQ01000019">
    <property type="protein sequence ID" value="TDO43124.1"/>
    <property type="molecule type" value="Genomic_DNA"/>
</dbReference>
<keyword evidence="2" id="KW-0472">Membrane</keyword>
<feature type="compositionally biased region" description="Low complexity" evidence="1">
    <location>
        <begin position="429"/>
        <end position="443"/>
    </location>
</feature>
<proteinExistence type="predicted"/>
<comment type="caution">
    <text evidence="3">The sequence shown here is derived from an EMBL/GenBank/DDBJ whole genome shotgun (WGS) entry which is preliminary data.</text>
</comment>
<name>A0A4R6K1P8_9ACTN</name>
<feature type="region of interest" description="Disordered" evidence="1">
    <location>
        <begin position="427"/>
        <end position="463"/>
    </location>
</feature>
<organism evidence="3 4">
    <name type="scientific">Kribbella caucasensis</name>
    <dbReference type="NCBI Taxonomy" id="2512215"/>
    <lineage>
        <taxon>Bacteria</taxon>
        <taxon>Bacillati</taxon>
        <taxon>Actinomycetota</taxon>
        <taxon>Actinomycetes</taxon>
        <taxon>Propionibacteriales</taxon>
        <taxon>Kribbellaceae</taxon>
        <taxon>Kribbella</taxon>
    </lineage>
</organism>
<dbReference type="RefSeq" id="WP_133803906.1">
    <property type="nucleotide sequence ID" value="NZ_SNWQ01000019.1"/>
</dbReference>
<evidence type="ECO:0000256" key="1">
    <source>
        <dbReference type="SAM" id="MobiDB-lite"/>
    </source>
</evidence>
<keyword evidence="4" id="KW-1185">Reference proteome</keyword>
<feature type="compositionally biased region" description="Polar residues" evidence="1">
    <location>
        <begin position="200"/>
        <end position="212"/>
    </location>
</feature>
<evidence type="ECO:0000256" key="2">
    <source>
        <dbReference type="SAM" id="Phobius"/>
    </source>
</evidence>
<dbReference type="OrthoDB" id="3819335at2"/>
<dbReference type="AlphaFoldDB" id="A0A4R6K1P8"/>